<gene>
    <name evidence="1" type="ORF">CPB84DRAFT_1751501</name>
</gene>
<proteinExistence type="predicted"/>
<protein>
    <submittedName>
        <fullName evidence="1">Uncharacterized protein</fullName>
    </submittedName>
</protein>
<accession>A0A9P5TI12</accession>
<keyword evidence="2" id="KW-1185">Reference proteome</keyword>
<name>A0A9P5TI12_GYMJU</name>
<dbReference type="Proteomes" id="UP000724874">
    <property type="component" value="Unassembled WGS sequence"/>
</dbReference>
<reference evidence="1" key="1">
    <citation type="submission" date="2020-11" db="EMBL/GenBank/DDBJ databases">
        <authorList>
            <consortium name="DOE Joint Genome Institute"/>
            <person name="Ahrendt S."/>
            <person name="Riley R."/>
            <person name="Andreopoulos W."/>
            <person name="LaButti K."/>
            <person name="Pangilinan J."/>
            <person name="Ruiz-duenas F.J."/>
            <person name="Barrasa J.M."/>
            <person name="Sanchez-Garcia M."/>
            <person name="Camarero S."/>
            <person name="Miyauchi S."/>
            <person name="Serrano A."/>
            <person name="Linde D."/>
            <person name="Babiker R."/>
            <person name="Drula E."/>
            <person name="Ayuso-Fernandez I."/>
            <person name="Pacheco R."/>
            <person name="Padilla G."/>
            <person name="Ferreira P."/>
            <person name="Barriuso J."/>
            <person name="Kellner H."/>
            <person name="Castanera R."/>
            <person name="Alfaro M."/>
            <person name="Ramirez L."/>
            <person name="Pisabarro A.G."/>
            <person name="Kuo A."/>
            <person name="Tritt A."/>
            <person name="Lipzen A."/>
            <person name="He G."/>
            <person name="Yan M."/>
            <person name="Ng V."/>
            <person name="Cullen D."/>
            <person name="Martin F."/>
            <person name="Rosso M.-N."/>
            <person name="Henrissat B."/>
            <person name="Hibbett D."/>
            <person name="Martinez A.T."/>
            <person name="Grigoriev I.V."/>
        </authorList>
    </citation>
    <scope>NUCLEOTIDE SEQUENCE</scope>
    <source>
        <strain evidence="1">AH 44721</strain>
    </source>
</reference>
<dbReference type="EMBL" id="JADNYJ010000143">
    <property type="protein sequence ID" value="KAF8880111.1"/>
    <property type="molecule type" value="Genomic_DNA"/>
</dbReference>
<sequence length="203" mass="22810">MSQNGDMWRIFFPLMMSNVTWIFHVGPLEIISRGQTYALPERSCRRISILGLFFPLDILDSAISGVVYTFRSRVNVPVDALVVLTRYLLELRLLRDILSLFRARCPLLESSAPLGEDITNSAILPFLPVIMGCHRAPPIVIWVASDQVFRIGVFDFYSMDECKLTAVFPVSSSGNTMYGRLVFGSSAREPADWDEVELGRLSG</sequence>
<dbReference type="AlphaFoldDB" id="A0A9P5TI12"/>
<comment type="caution">
    <text evidence="1">The sequence shown here is derived from an EMBL/GenBank/DDBJ whole genome shotgun (WGS) entry which is preliminary data.</text>
</comment>
<evidence type="ECO:0000313" key="1">
    <source>
        <dbReference type="EMBL" id="KAF8880111.1"/>
    </source>
</evidence>
<organism evidence="1 2">
    <name type="scientific">Gymnopilus junonius</name>
    <name type="common">Spectacular rustgill mushroom</name>
    <name type="synonym">Gymnopilus spectabilis subsp. junonius</name>
    <dbReference type="NCBI Taxonomy" id="109634"/>
    <lineage>
        <taxon>Eukaryota</taxon>
        <taxon>Fungi</taxon>
        <taxon>Dikarya</taxon>
        <taxon>Basidiomycota</taxon>
        <taxon>Agaricomycotina</taxon>
        <taxon>Agaricomycetes</taxon>
        <taxon>Agaricomycetidae</taxon>
        <taxon>Agaricales</taxon>
        <taxon>Agaricineae</taxon>
        <taxon>Hymenogastraceae</taxon>
        <taxon>Gymnopilus</taxon>
    </lineage>
</organism>
<evidence type="ECO:0000313" key="2">
    <source>
        <dbReference type="Proteomes" id="UP000724874"/>
    </source>
</evidence>